<evidence type="ECO:0000313" key="2">
    <source>
        <dbReference type="EMBL" id="ASB40299.1"/>
    </source>
</evidence>
<name>A0A1Z2XPD9_9FIRM</name>
<reference evidence="2" key="1">
    <citation type="journal article" date="2017" name="Genome Announc.">
        <title>High-Quality Whole-Genome Sequences of the Oligo-Mouse-Microbiota Bacterial Community.</title>
        <authorList>
            <person name="Garzetti D."/>
            <person name="Brugiroux S."/>
            <person name="Bunk B."/>
            <person name="Pukall R."/>
            <person name="McCoy K.D."/>
            <person name="Macpherson A.J."/>
            <person name="Stecher B."/>
        </authorList>
    </citation>
    <scope>NUCLEOTIDE SEQUENCE</scope>
    <source>
        <strain evidence="2">KB18</strain>
    </source>
</reference>
<protein>
    <submittedName>
        <fullName evidence="3">Uncharacterized protein</fullName>
    </submittedName>
</protein>
<accession>A0A1Z2XPD9</accession>
<dbReference type="RefSeq" id="WP_066534275.1">
    <property type="nucleotide sequence ID" value="NZ_CP021422.1"/>
</dbReference>
<dbReference type="Proteomes" id="UP000196710">
    <property type="component" value="Chromosome"/>
</dbReference>
<evidence type="ECO:0000313" key="4">
    <source>
        <dbReference type="Proteomes" id="UP000196710"/>
    </source>
</evidence>
<reference evidence="3 5" key="3">
    <citation type="submission" date="2020-11" db="EMBL/GenBank/DDBJ databases">
        <title>Closed and high quality bacterial genomes of the OMM12 community.</title>
        <authorList>
            <person name="Marbouty M."/>
            <person name="Lamy-Besnier Q."/>
            <person name="Debarbieux L."/>
            <person name="Koszul R."/>
        </authorList>
    </citation>
    <scope>NUCLEOTIDE SEQUENCE [LARGE SCALE GENOMIC DNA]</scope>
    <source>
        <strain evidence="3 5">KB18</strain>
    </source>
</reference>
<gene>
    <name evidence="2" type="ORF">ADH66_06270</name>
    <name evidence="3" type="ORF">I5Q82_16370</name>
</gene>
<dbReference type="EMBL" id="CP065321">
    <property type="protein sequence ID" value="QQR29591.1"/>
    <property type="molecule type" value="Genomic_DNA"/>
</dbReference>
<feature type="transmembrane region" description="Helical" evidence="1">
    <location>
        <begin position="15"/>
        <end position="44"/>
    </location>
</feature>
<evidence type="ECO:0000313" key="3">
    <source>
        <dbReference type="EMBL" id="QQR29591.1"/>
    </source>
</evidence>
<keyword evidence="1" id="KW-0812">Transmembrane</keyword>
<evidence type="ECO:0000256" key="1">
    <source>
        <dbReference type="SAM" id="Phobius"/>
    </source>
</evidence>
<dbReference type="AlphaFoldDB" id="A0A1Z2XPD9"/>
<organism evidence="3 5">
    <name type="scientific">Acutalibacter muris</name>
    <dbReference type="NCBI Taxonomy" id="1796620"/>
    <lineage>
        <taxon>Bacteria</taxon>
        <taxon>Bacillati</taxon>
        <taxon>Bacillota</taxon>
        <taxon>Clostridia</taxon>
        <taxon>Eubacteriales</taxon>
        <taxon>Acutalibacteraceae</taxon>
        <taxon>Acutalibacter</taxon>
    </lineage>
</organism>
<dbReference type="Proteomes" id="UP000596035">
    <property type="component" value="Chromosome"/>
</dbReference>
<keyword evidence="4" id="KW-1185">Reference proteome</keyword>
<keyword evidence="1" id="KW-1133">Transmembrane helix</keyword>
<proteinExistence type="predicted"/>
<evidence type="ECO:0000313" key="5">
    <source>
        <dbReference type="Proteomes" id="UP000596035"/>
    </source>
</evidence>
<dbReference type="EMBL" id="CP021422">
    <property type="protein sequence ID" value="ASB40299.1"/>
    <property type="molecule type" value="Genomic_DNA"/>
</dbReference>
<dbReference type="KEGG" id="amur:ADH66_06270"/>
<sequence length="248" mass="27881">MQETKRSPFLDSLKIVGLAIMACFVCRFWPMAIFLIIYGLAVIVRTLVKSRKTKPVQLAPFIPAEPIPAPTPTQRDLENLAFSMICGRITELVARDYPTARWVWEFPSAQKLIMEGHEVYILLNRAGGYRRAQVLYQNLQVTGLKYEGITVAPVEPPAAPEPEETEPDNYSLLAFQWVDAHLSDLSSRCDEARKNGLSHLLVPETELPVAQSWQDICTELARAGYRTQVLAEGIKITIGVDENERSPE</sequence>
<keyword evidence="1" id="KW-0472">Membrane</keyword>
<reference evidence="4" key="2">
    <citation type="submission" date="2017-05" db="EMBL/GenBank/DDBJ databases">
        <title>Improved OligoMM genomes.</title>
        <authorList>
            <person name="Garzetti D."/>
        </authorList>
    </citation>
    <scope>NUCLEOTIDE SEQUENCE [LARGE SCALE GENOMIC DNA]</scope>
    <source>
        <strain evidence="4">KB18</strain>
    </source>
</reference>